<dbReference type="PROSITE" id="PS51448">
    <property type="entry name" value="P_TREFOIL_2"/>
    <property type="match status" value="2"/>
</dbReference>
<dbReference type="Gene3D" id="4.10.110.10">
    <property type="entry name" value="Spasmolytic Protein, domain 1"/>
    <property type="match status" value="2"/>
</dbReference>
<dbReference type="EMBL" id="CAWYQH010000046">
    <property type="protein sequence ID" value="CAK8677590.1"/>
    <property type="molecule type" value="Genomic_DNA"/>
</dbReference>
<dbReference type="InterPro" id="IPR000519">
    <property type="entry name" value="P_trefoil_dom"/>
</dbReference>
<comment type="similarity">
    <text evidence="2">Belongs to the peptidase S1 family. CLIP subfamily.</text>
</comment>
<organism evidence="9 10">
    <name type="scientific">Clavelina lepadiformis</name>
    <name type="common">Light-bulb sea squirt</name>
    <name type="synonym">Ascidia lepadiformis</name>
    <dbReference type="NCBI Taxonomy" id="159417"/>
    <lineage>
        <taxon>Eukaryota</taxon>
        <taxon>Metazoa</taxon>
        <taxon>Chordata</taxon>
        <taxon>Tunicata</taxon>
        <taxon>Ascidiacea</taxon>
        <taxon>Aplousobranchia</taxon>
        <taxon>Clavelinidae</taxon>
        <taxon>Clavelina</taxon>
    </lineage>
</organism>
<dbReference type="InterPro" id="IPR001254">
    <property type="entry name" value="Trypsin_dom"/>
</dbReference>
<feature type="compositionally biased region" description="Low complexity" evidence="5">
    <location>
        <begin position="288"/>
        <end position="303"/>
    </location>
</feature>
<dbReference type="InterPro" id="IPR018114">
    <property type="entry name" value="TRYPSIN_HIS"/>
</dbReference>
<sequence>MKLCHERLIAVMLAQNLNIAPFKTTPTKSLDKIDLLGIGKMTAYYVIVFLCVFLGNFKSILGQSCSVALGSRVDCGWGGITPQQCKGLDCCWDSSKPGSPWCFKRDSTSSNVDSEGSLGASSRLDPNNPPPQAQFPYRPTNAIIQYSGSCLFHCSSVRQEERISCSNGFSDERSCLAVGCCYDRSAQDQSRQCYYPAGTSRPCPSPLCQMPSGILRRCAADNMPADMCQSLGCCSYQMTQNRICYFQEDAPIPRNIPSPNILPPNPPFNPGNNRPLTFPPARNPPPTTTTTAPVTTTVSTTPSTTTKKMSFIDILRRHHGGSLGGNSVLDILTKTMSQLTRNRSRTDGESRDKATPRTPTTTASTTTTTTFATTTRVTTPPTTLPPPVTRRVCNWFGGCRDVVVPTEPPPTCFPTDCGNPRFYPGSTLKPPTADSPKKIVGGTRAHPFSHPWTAMILKSEGRRTFLCGAAIICQHWIVTAAHCLNRQSVPSETPDLDAGFYKIYVGRYVGWKQKYGKQVQVFDGRQDIDYMEQHHNFTPGVNRGVIGFDIALIRLRKPIQFNQYVQPACIPLESAKENELLWATGWGITKNRGDNDSRMKQIAIKVLNESICAEKVPRFAESAPEGVICAGDERYQDTCTGDSGGPVVGPKIVGRERGRNIQRWMLYGLTSLGSPSCNTLTFDQQPALYTDIYYYMPWIKARTNYCCA</sequence>
<dbReference type="PROSITE" id="PS00135">
    <property type="entry name" value="TRYPSIN_SER"/>
    <property type="match status" value="1"/>
</dbReference>
<dbReference type="SMART" id="SM00020">
    <property type="entry name" value="Tryp_SPc"/>
    <property type="match status" value="1"/>
</dbReference>
<keyword evidence="6" id="KW-1133">Transmembrane helix</keyword>
<keyword evidence="6" id="KW-0812">Transmembrane</keyword>
<dbReference type="InterPro" id="IPR044913">
    <property type="entry name" value="P_trefoil_dom_sf"/>
</dbReference>
<feature type="disulfide bond" evidence="3">
    <location>
        <begin position="65"/>
        <end position="91"/>
    </location>
</feature>
<comment type="caution">
    <text evidence="9">The sequence shown here is derived from an EMBL/GenBank/DDBJ whole genome shotgun (WGS) entry which is preliminary data.</text>
</comment>
<dbReference type="InterPro" id="IPR017994">
    <property type="entry name" value="P_trefoil_chordata"/>
</dbReference>
<feature type="compositionally biased region" description="Low complexity" evidence="5">
    <location>
        <begin position="356"/>
        <end position="368"/>
    </location>
</feature>
<dbReference type="InterPro" id="IPR033116">
    <property type="entry name" value="TRYPSIN_SER"/>
</dbReference>
<evidence type="ECO:0000256" key="4">
    <source>
        <dbReference type="RuleBase" id="RU363034"/>
    </source>
</evidence>
<dbReference type="InterPro" id="IPR009003">
    <property type="entry name" value="Peptidase_S1_PA"/>
</dbReference>
<dbReference type="PROSITE" id="PS00134">
    <property type="entry name" value="TRYPSIN_HIS"/>
    <property type="match status" value="1"/>
</dbReference>
<feature type="disulfide bond" evidence="3">
    <location>
        <begin position="85"/>
        <end position="102"/>
    </location>
</feature>
<feature type="domain" description="P-type" evidence="8">
    <location>
        <begin position="152"/>
        <end position="197"/>
    </location>
</feature>
<dbReference type="PRINTS" id="PR00680">
    <property type="entry name" value="PTREFOIL"/>
</dbReference>
<keyword evidence="1 3" id="KW-1015">Disulfide bond</keyword>
<keyword evidence="10" id="KW-1185">Reference proteome</keyword>
<dbReference type="SUPFAM" id="SSF50494">
    <property type="entry name" value="Trypsin-like serine proteases"/>
    <property type="match status" value="1"/>
</dbReference>
<reference evidence="9 10" key="1">
    <citation type="submission" date="2024-02" db="EMBL/GenBank/DDBJ databases">
        <authorList>
            <person name="Daric V."/>
            <person name="Darras S."/>
        </authorList>
    </citation>
    <scope>NUCLEOTIDE SEQUENCE [LARGE SCALE GENOMIC DNA]</scope>
</reference>
<evidence type="ECO:0000313" key="9">
    <source>
        <dbReference type="EMBL" id="CAK8677590.1"/>
    </source>
</evidence>
<feature type="domain" description="P-type" evidence="8">
    <location>
        <begin position="63"/>
        <end position="106"/>
    </location>
</feature>
<proteinExistence type="inferred from homology"/>
<dbReference type="InterPro" id="IPR051487">
    <property type="entry name" value="Ser/Thr_Proteases_Immune/Dev"/>
</dbReference>
<evidence type="ECO:0000259" key="7">
    <source>
        <dbReference type="PROSITE" id="PS50240"/>
    </source>
</evidence>
<dbReference type="SMART" id="SM00018">
    <property type="entry name" value="PD"/>
    <property type="match status" value="2"/>
</dbReference>
<dbReference type="Pfam" id="PF00089">
    <property type="entry name" value="Trypsin"/>
    <property type="match status" value="1"/>
</dbReference>
<accession>A0ABP0FD12</accession>
<dbReference type="CDD" id="cd00190">
    <property type="entry name" value="Tryp_SPc"/>
    <property type="match status" value="1"/>
</dbReference>
<evidence type="ECO:0000313" key="10">
    <source>
        <dbReference type="Proteomes" id="UP001642483"/>
    </source>
</evidence>
<keyword evidence="4" id="KW-0720">Serine protease</keyword>
<evidence type="ECO:0000256" key="3">
    <source>
        <dbReference type="PROSITE-ProRule" id="PRU00779"/>
    </source>
</evidence>
<dbReference type="CDD" id="cd00111">
    <property type="entry name" value="Trefoil"/>
    <property type="match status" value="1"/>
</dbReference>
<feature type="region of interest" description="Disordered" evidence="5">
    <location>
        <begin position="282"/>
        <end position="303"/>
    </location>
</feature>
<feature type="region of interest" description="Disordered" evidence="5">
    <location>
        <begin position="113"/>
        <end position="132"/>
    </location>
</feature>
<gene>
    <name evidence="9" type="ORF">CVLEPA_LOCUS6952</name>
</gene>
<evidence type="ECO:0000259" key="8">
    <source>
        <dbReference type="PROSITE" id="PS51448"/>
    </source>
</evidence>
<dbReference type="PRINTS" id="PR00722">
    <property type="entry name" value="CHYMOTRYPSIN"/>
</dbReference>
<evidence type="ECO:0000256" key="1">
    <source>
        <dbReference type="ARBA" id="ARBA00023157"/>
    </source>
</evidence>
<dbReference type="SUPFAM" id="SSF57492">
    <property type="entry name" value="Trefoil"/>
    <property type="match status" value="2"/>
</dbReference>
<keyword evidence="6" id="KW-0472">Membrane</keyword>
<dbReference type="Gene3D" id="2.40.10.10">
    <property type="entry name" value="Trypsin-like serine proteases"/>
    <property type="match status" value="2"/>
</dbReference>
<dbReference type="InterPro" id="IPR001314">
    <property type="entry name" value="Peptidase_S1A"/>
</dbReference>
<dbReference type="InterPro" id="IPR043504">
    <property type="entry name" value="Peptidase_S1_PA_chymotrypsin"/>
</dbReference>
<evidence type="ECO:0000256" key="6">
    <source>
        <dbReference type="SAM" id="Phobius"/>
    </source>
</evidence>
<feature type="disulfide bond" evidence="3">
    <location>
        <begin position="75"/>
        <end position="90"/>
    </location>
</feature>
<dbReference type="Proteomes" id="UP001642483">
    <property type="component" value="Unassembled WGS sequence"/>
</dbReference>
<protein>
    <submittedName>
        <fullName evidence="9">Uncharacterized protein</fullName>
    </submittedName>
</protein>
<feature type="disulfide bond" evidence="3">
    <location>
        <begin position="165"/>
        <end position="180"/>
    </location>
</feature>
<dbReference type="Pfam" id="PF00088">
    <property type="entry name" value="Trefoil"/>
    <property type="match status" value="2"/>
</dbReference>
<keyword evidence="4" id="KW-0378">Hydrolase</keyword>
<feature type="region of interest" description="Disordered" evidence="5">
    <location>
        <begin position="338"/>
        <end position="368"/>
    </location>
</feature>
<comment type="caution">
    <text evidence="3">Lacks conserved residue(s) required for the propagation of feature annotation.</text>
</comment>
<dbReference type="PANTHER" id="PTHR24256">
    <property type="entry name" value="TRYPTASE-RELATED"/>
    <property type="match status" value="1"/>
</dbReference>
<keyword evidence="4" id="KW-0645">Protease</keyword>
<evidence type="ECO:0000256" key="5">
    <source>
        <dbReference type="SAM" id="MobiDB-lite"/>
    </source>
</evidence>
<feature type="domain" description="Peptidase S1" evidence="7">
    <location>
        <begin position="439"/>
        <end position="704"/>
    </location>
</feature>
<name>A0ABP0FD12_CLALP</name>
<feature type="compositionally biased region" description="Basic and acidic residues" evidence="5">
    <location>
        <begin position="344"/>
        <end position="355"/>
    </location>
</feature>
<evidence type="ECO:0000256" key="2">
    <source>
        <dbReference type="ARBA" id="ARBA00024195"/>
    </source>
</evidence>
<feature type="transmembrane region" description="Helical" evidence="6">
    <location>
        <begin position="42"/>
        <end position="61"/>
    </location>
</feature>
<dbReference type="PROSITE" id="PS50240">
    <property type="entry name" value="TRYPSIN_DOM"/>
    <property type="match status" value="1"/>
</dbReference>